<dbReference type="EMBL" id="LFWA01000007">
    <property type="protein sequence ID" value="KTW30383.1"/>
    <property type="molecule type" value="Genomic_DNA"/>
</dbReference>
<comment type="caution">
    <text evidence="1">The sequence shown here is derived from an EMBL/GenBank/DDBJ whole genome shotgun (WGS) entry which is preliminary data.</text>
</comment>
<dbReference type="AlphaFoldDB" id="A0A0W4ZPT9"/>
<sequence length="88" mass="10030">MIIDGMVYITETVYSTRKNTIFKTIDCNSKDLENRVFTANMTIYLIATSNLKLTKSEKLKSTMENRFGETIVTIETVSKVSKDKVVPK</sequence>
<dbReference type="RefSeq" id="XP_018229674.1">
    <property type="nucleotide sequence ID" value="XM_018373929.1"/>
</dbReference>
<keyword evidence="2" id="KW-1185">Reference proteome</keyword>
<evidence type="ECO:0000313" key="2">
    <source>
        <dbReference type="Proteomes" id="UP000053447"/>
    </source>
</evidence>
<gene>
    <name evidence="1" type="ORF">T551_01666</name>
</gene>
<protein>
    <submittedName>
        <fullName evidence="1">Uncharacterized protein</fullName>
    </submittedName>
</protein>
<evidence type="ECO:0000313" key="1">
    <source>
        <dbReference type="EMBL" id="KTW30383.1"/>
    </source>
</evidence>
<proteinExistence type="predicted"/>
<organism evidence="1 2">
    <name type="scientific">Pneumocystis jirovecii (strain RU7)</name>
    <name type="common">Human pneumocystis pneumonia agent</name>
    <dbReference type="NCBI Taxonomy" id="1408657"/>
    <lineage>
        <taxon>Eukaryota</taxon>
        <taxon>Fungi</taxon>
        <taxon>Dikarya</taxon>
        <taxon>Ascomycota</taxon>
        <taxon>Taphrinomycotina</taxon>
        <taxon>Pneumocystomycetes</taxon>
        <taxon>Pneumocystaceae</taxon>
        <taxon>Pneumocystis</taxon>
    </lineage>
</organism>
<name>A0A0W4ZPT9_PNEJ7</name>
<dbReference type="VEuPathDB" id="FungiDB:T551_01666"/>
<dbReference type="Proteomes" id="UP000053447">
    <property type="component" value="Unassembled WGS sequence"/>
</dbReference>
<dbReference type="GeneID" id="28940184"/>
<reference evidence="2" key="1">
    <citation type="journal article" date="2016" name="Nat. Commun.">
        <title>Genome analysis of three Pneumocystis species reveals adaptation mechanisms to life exclusively in mammalian hosts.</title>
        <authorList>
            <person name="Ma L."/>
            <person name="Chen Z."/>
            <person name="Huang D.W."/>
            <person name="Kutty G."/>
            <person name="Ishihara M."/>
            <person name="Wang H."/>
            <person name="Abouelleil A."/>
            <person name="Bishop L."/>
            <person name="Davey E."/>
            <person name="Deng R."/>
            <person name="Deng X."/>
            <person name="Fan L."/>
            <person name="Fantoni G."/>
            <person name="Fitzgerald M."/>
            <person name="Gogineni E."/>
            <person name="Goldberg J.M."/>
            <person name="Handley G."/>
            <person name="Hu X."/>
            <person name="Huber C."/>
            <person name="Jiao X."/>
            <person name="Jones K."/>
            <person name="Levin J.Z."/>
            <person name="Liu Y."/>
            <person name="Macdonald P."/>
            <person name="Melnikov A."/>
            <person name="Raley C."/>
            <person name="Sassi M."/>
            <person name="Sherman B.T."/>
            <person name="Song X."/>
            <person name="Sykes S."/>
            <person name="Tran B."/>
            <person name="Walsh L."/>
            <person name="Xia Y."/>
            <person name="Yang J."/>
            <person name="Young S."/>
            <person name="Zeng Q."/>
            <person name="Zheng X."/>
            <person name="Stephens R."/>
            <person name="Nusbaum C."/>
            <person name="Birren B.W."/>
            <person name="Azadi P."/>
            <person name="Lempicki R.A."/>
            <person name="Cuomo C.A."/>
            <person name="Kovacs J.A."/>
        </authorList>
    </citation>
    <scope>NUCLEOTIDE SEQUENCE [LARGE SCALE GENOMIC DNA]</scope>
    <source>
        <strain evidence="2">RU7</strain>
    </source>
</reference>
<accession>A0A0W4ZPT9</accession>